<dbReference type="PANTHER" id="PTHR24348">
    <property type="entry name" value="SERINE/THREONINE-PROTEIN KINASE UNC-51-RELATED"/>
    <property type="match status" value="1"/>
</dbReference>
<dbReference type="Proteomes" id="UP000828390">
    <property type="component" value="Unassembled WGS sequence"/>
</dbReference>
<feature type="compositionally biased region" description="Basic and acidic residues" evidence="2">
    <location>
        <begin position="475"/>
        <end position="489"/>
    </location>
</feature>
<feature type="compositionally biased region" description="Polar residues" evidence="2">
    <location>
        <begin position="407"/>
        <end position="420"/>
    </location>
</feature>
<evidence type="ECO:0000313" key="4">
    <source>
        <dbReference type="EMBL" id="KAH3793708.1"/>
    </source>
</evidence>
<accession>A0A9D4FA64</accession>
<dbReference type="GO" id="GO:0006914">
    <property type="term" value="P:autophagy"/>
    <property type="evidence" value="ECO:0007669"/>
    <property type="project" value="UniProtKB-ARBA"/>
</dbReference>
<feature type="region of interest" description="Disordered" evidence="2">
    <location>
        <begin position="54"/>
        <end position="78"/>
    </location>
</feature>
<evidence type="ECO:0000259" key="3">
    <source>
        <dbReference type="PROSITE" id="PS50011"/>
    </source>
</evidence>
<dbReference type="GO" id="GO:0004674">
    <property type="term" value="F:protein serine/threonine kinase activity"/>
    <property type="evidence" value="ECO:0007669"/>
    <property type="project" value="InterPro"/>
</dbReference>
<dbReference type="InterPro" id="IPR000719">
    <property type="entry name" value="Prot_kinase_dom"/>
</dbReference>
<protein>
    <recommendedName>
        <fullName evidence="3">Protein kinase domain-containing protein</fullName>
    </recommendedName>
</protein>
<dbReference type="InterPro" id="IPR011009">
    <property type="entry name" value="Kinase-like_dom_sf"/>
</dbReference>
<dbReference type="InterPro" id="IPR045269">
    <property type="entry name" value="Atg1-like"/>
</dbReference>
<proteinExistence type="predicted"/>
<dbReference type="PANTHER" id="PTHR24348:SF68">
    <property type="entry name" value="SERINE_THREONINE-PROTEIN KINASE ATG1C"/>
    <property type="match status" value="1"/>
</dbReference>
<dbReference type="PROSITE" id="PS00107">
    <property type="entry name" value="PROTEIN_KINASE_ATP"/>
    <property type="match status" value="1"/>
</dbReference>
<reference evidence="4" key="2">
    <citation type="submission" date="2020-11" db="EMBL/GenBank/DDBJ databases">
        <authorList>
            <person name="McCartney M.A."/>
            <person name="Auch B."/>
            <person name="Kono T."/>
            <person name="Mallez S."/>
            <person name="Becker A."/>
            <person name="Gohl D.M."/>
            <person name="Silverstein K.A.T."/>
            <person name="Koren S."/>
            <person name="Bechman K.B."/>
            <person name="Herman A."/>
            <person name="Abrahante J.E."/>
            <person name="Garbe J."/>
        </authorList>
    </citation>
    <scope>NUCLEOTIDE SEQUENCE</scope>
    <source>
        <strain evidence="4">Duluth1</strain>
        <tissue evidence="4">Whole animal</tissue>
    </source>
</reference>
<sequence length="602" mass="67122">MANFTIIGGDDPLSLKSKSKVLAPDDGTFFDMQRPKISANQLPPPVFMQCGPVQSSDGKKAFDTGPPIPGEDTKHGDEGLPFTPKMLYQTATIFKGTWKDCIPLAENEAKEKRGGERGVIIDEKAYISLKERRGRDGSDHYKIIGKGAFGKVELLHLGTKDIVIKKVERNKFKKNEVIIPCSSKHPNILACLGLIFRLSTVQILFEHAGMTLCKYIEIHPSVPIVTVVRLFSQLICGLKYLHKYGHRHLDIKPSNLCVSTGQDGSVLLKIIDFGSAKMRHEVNDFNGMTPAYMAPEIFRNLKMRKDEEISEQADMFSAGLVLMFMLTGKHHRTRPFSIHVSPEIIFEIPIPEPFRELIHKLLENLLKDNPSERLTSLQAWGTLHDHIESPEFKEITPKGSLKRKAENPTTSRHSSASSVAMDTAHIHIKNETSLKETMPSPVVDLRGGRTQYLPATNLGEYDMIDNVSNTVDSFKKPRLDPDVGTERSRVKVPNNEGWKPTDLVVNLSQSTQVMVDKTAVFDQAWDEHAGQEADESDMLTADTSDVGEDEGEVHQLTADAVADKAARDWSMGDPPDKLPIFQELLSDMDSPVLSYNKAVLHI</sequence>
<dbReference type="Gene3D" id="3.30.200.20">
    <property type="entry name" value="Phosphorylase Kinase, domain 1"/>
    <property type="match status" value="1"/>
</dbReference>
<feature type="binding site" evidence="1">
    <location>
        <position position="166"/>
    </location>
    <ligand>
        <name>ATP</name>
        <dbReference type="ChEBI" id="CHEBI:30616"/>
    </ligand>
</feature>
<evidence type="ECO:0000313" key="5">
    <source>
        <dbReference type="Proteomes" id="UP000828390"/>
    </source>
</evidence>
<organism evidence="4 5">
    <name type="scientific">Dreissena polymorpha</name>
    <name type="common">Zebra mussel</name>
    <name type="synonym">Mytilus polymorpha</name>
    <dbReference type="NCBI Taxonomy" id="45954"/>
    <lineage>
        <taxon>Eukaryota</taxon>
        <taxon>Metazoa</taxon>
        <taxon>Spiralia</taxon>
        <taxon>Lophotrochozoa</taxon>
        <taxon>Mollusca</taxon>
        <taxon>Bivalvia</taxon>
        <taxon>Autobranchia</taxon>
        <taxon>Heteroconchia</taxon>
        <taxon>Euheterodonta</taxon>
        <taxon>Imparidentia</taxon>
        <taxon>Neoheterodontei</taxon>
        <taxon>Myida</taxon>
        <taxon>Dreissenoidea</taxon>
        <taxon>Dreissenidae</taxon>
        <taxon>Dreissena</taxon>
    </lineage>
</organism>
<name>A0A9D4FA64_DREPO</name>
<feature type="region of interest" description="Disordered" evidence="2">
    <location>
        <begin position="529"/>
        <end position="552"/>
    </location>
</feature>
<evidence type="ECO:0000256" key="2">
    <source>
        <dbReference type="SAM" id="MobiDB-lite"/>
    </source>
</evidence>
<dbReference type="GO" id="GO:0005737">
    <property type="term" value="C:cytoplasm"/>
    <property type="evidence" value="ECO:0007669"/>
    <property type="project" value="TreeGrafter"/>
</dbReference>
<evidence type="ECO:0000256" key="1">
    <source>
        <dbReference type="PROSITE-ProRule" id="PRU10141"/>
    </source>
</evidence>
<dbReference type="Gene3D" id="1.10.510.10">
    <property type="entry name" value="Transferase(Phosphotransferase) domain 1"/>
    <property type="match status" value="1"/>
</dbReference>
<keyword evidence="1" id="KW-0067">ATP-binding</keyword>
<feature type="domain" description="Protein kinase" evidence="3">
    <location>
        <begin position="138"/>
        <end position="387"/>
    </location>
</feature>
<keyword evidence="5" id="KW-1185">Reference proteome</keyword>
<gene>
    <name evidence="4" type="ORF">DPMN_147226</name>
</gene>
<comment type="caution">
    <text evidence="4">The sequence shown here is derived from an EMBL/GenBank/DDBJ whole genome shotgun (WGS) entry which is preliminary data.</text>
</comment>
<dbReference type="InterPro" id="IPR017441">
    <property type="entry name" value="Protein_kinase_ATP_BS"/>
</dbReference>
<feature type="region of interest" description="Disordered" evidence="2">
    <location>
        <begin position="475"/>
        <end position="495"/>
    </location>
</feature>
<dbReference type="GO" id="GO:0005524">
    <property type="term" value="F:ATP binding"/>
    <property type="evidence" value="ECO:0007669"/>
    <property type="project" value="UniProtKB-UniRule"/>
</dbReference>
<dbReference type="SUPFAM" id="SSF56112">
    <property type="entry name" value="Protein kinase-like (PK-like)"/>
    <property type="match status" value="1"/>
</dbReference>
<dbReference type="AlphaFoldDB" id="A0A9D4FA64"/>
<dbReference type="PROSITE" id="PS50011">
    <property type="entry name" value="PROTEIN_KINASE_DOM"/>
    <property type="match status" value="1"/>
</dbReference>
<reference evidence="4" key="1">
    <citation type="journal article" date="2019" name="bioRxiv">
        <title>The Genome of the Zebra Mussel, Dreissena polymorpha: A Resource for Invasive Species Research.</title>
        <authorList>
            <person name="McCartney M.A."/>
            <person name="Auch B."/>
            <person name="Kono T."/>
            <person name="Mallez S."/>
            <person name="Zhang Y."/>
            <person name="Obille A."/>
            <person name="Becker A."/>
            <person name="Abrahante J.E."/>
            <person name="Garbe J."/>
            <person name="Badalamenti J.P."/>
            <person name="Herman A."/>
            <person name="Mangelson H."/>
            <person name="Liachko I."/>
            <person name="Sullivan S."/>
            <person name="Sone E.D."/>
            <person name="Koren S."/>
            <person name="Silverstein K.A.T."/>
            <person name="Beckman K.B."/>
            <person name="Gohl D.M."/>
        </authorList>
    </citation>
    <scope>NUCLEOTIDE SEQUENCE</scope>
    <source>
        <strain evidence="4">Duluth1</strain>
        <tissue evidence="4">Whole animal</tissue>
    </source>
</reference>
<dbReference type="SMART" id="SM00220">
    <property type="entry name" value="S_TKc"/>
    <property type="match status" value="1"/>
</dbReference>
<dbReference type="EMBL" id="JAIWYP010000007">
    <property type="protein sequence ID" value="KAH3793708.1"/>
    <property type="molecule type" value="Genomic_DNA"/>
</dbReference>
<dbReference type="GO" id="GO:0010506">
    <property type="term" value="P:regulation of autophagy"/>
    <property type="evidence" value="ECO:0007669"/>
    <property type="project" value="InterPro"/>
</dbReference>
<feature type="region of interest" description="Disordered" evidence="2">
    <location>
        <begin position="394"/>
        <end position="420"/>
    </location>
</feature>
<keyword evidence="1" id="KW-0547">Nucleotide-binding</keyword>
<dbReference type="Pfam" id="PF00069">
    <property type="entry name" value="Pkinase"/>
    <property type="match status" value="1"/>
</dbReference>